<dbReference type="FunFam" id="3.40.850.10:FF:000012">
    <property type="entry name" value="Kinesin-like protein"/>
    <property type="match status" value="1"/>
</dbReference>
<evidence type="ECO:0000256" key="21">
    <source>
        <dbReference type="ARBA" id="ARBA00023136"/>
    </source>
</evidence>
<dbReference type="Gene3D" id="3.40.850.10">
    <property type="entry name" value="Kinesin motor domain"/>
    <property type="match status" value="1"/>
</dbReference>
<dbReference type="InterPro" id="IPR036961">
    <property type="entry name" value="Kinesin_motor_dom_sf"/>
</dbReference>
<dbReference type="PROSITE" id="PS50067">
    <property type="entry name" value="KINESIN_MOTOR_2"/>
    <property type="match status" value="1"/>
</dbReference>
<keyword evidence="36" id="KW-1185">Reference proteome</keyword>
<keyword evidence="6" id="KW-0158">Chromosome</keyword>
<comment type="similarity">
    <text evidence="5">Belongs to the SelWTH family. Selenoprotein T subfamily.</text>
</comment>
<dbReference type="GO" id="GO:0008017">
    <property type="term" value="F:microtubule binding"/>
    <property type="evidence" value="ECO:0007669"/>
    <property type="project" value="InterPro"/>
</dbReference>
<dbReference type="InterPro" id="IPR001752">
    <property type="entry name" value="Kinesin_motor_dom"/>
</dbReference>
<dbReference type="PROSITE" id="PS00411">
    <property type="entry name" value="KINESIN_MOTOR_1"/>
    <property type="match status" value="1"/>
</dbReference>
<keyword evidence="11 31" id="KW-0547">Nucleotide-binding</keyword>
<evidence type="ECO:0000256" key="25">
    <source>
        <dbReference type="ARBA" id="ARBA00023284"/>
    </source>
</evidence>
<keyword evidence="7" id="KW-0963">Cytoplasm</keyword>
<evidence type="ECO:0000256" key="7">
    <source>
        <dbReference type="ARBA" id="ARBA00022490"/>
    </source>
</evidence>
<keyword evidence="12" id="KW-0498">Mitosis</keyword>
<comment type="subcellular location">
    <subcellularLocation>
        <location evidence="4">Chromosome</location>
        <location evidence="4">Centromere</location>
        <location evidence="4">Kinetochore</location>
    </subcellularLocation>
    <subcellularLocation>
        <location evidence="2">Cytoplasm</location>
        <location evidence="2">Cytoskeleton</location>
    </subcellularLocation>
    <subcellularLocation>
        <location evidence="3">Endoplasmic reticulum membrane</location>
    </subcellularLocation>
    <subcellularLocation>
        <location evidence="1">Nucleus</location>
    </subcellularLocation>
</comment>
<evidence type="ECO:0000256" key="8">
    <source>
        <dbReference type="ARBA" id="ARBA00022618"/>
    </source>
</evidence>
<evidence type="ECO:0000256" key="23">
    <source>
        <dbReference type="ARBA" id="ARBA00023212"/>
    </source>
</evidence>
<evidence type="ECO:0000256" key="2">
    <source>
        <dbReference type="ARBA" id="ARBA00004245"/>
    </source>
</evidence>
<dbReference type="GO" id="GO:0051301">
    <property type="term" value="P:cell division"/>
    <property type="evidence" value="ECO:0007669"/>
    <property type="project" value="UniProtKB-KW"/>
</dbReference>
<dbReference type="EMBL" id="CM014089">
    <property type="protein sequence ID" value="TKS79866.1"/>
    <property type="molecule type" value="Genomic_DNA"/>
</dbReference>
<evidence type="ECO:0000256" key="13">
    <source>
        <dbReference type="ARBA" id="ARBA00022824"/>
    </source>
</evidence>
<dbReference type="GO" id="GO:0005789">
    <property type="term" value="C:endoplasmic reticulum membrane"/>
    <property type="evidence" value="ECO:0007669"/>
    <property type="project" value="UniProtKB-SubCell"/>
</dbReference>
<dbReference type="Gene3D" id="3.40.30.10">
    <property type="entry name" value="Glutaredoxin"/>
    <property type="match status" value="1"/>
</dbReference>
<evidence type="ECO:0000256" key="29">
    <source>
        <dbReference type="ARBA" id="ARBA00054440"/>
    </source>
</evidence>
<accession>A0A4U5UX13</accession>
<dbReference type="GO" id="GO:0007019">
    <property type="term" value="P:microtubule depolymerization"/>
    <property type="evidence" value="ECO:0007669"/>
    <property type="project" value="TreeGrafter"/>
</dbReference>
<keyword evidence="21" id="KW-0472">Membrane</keyword>
<evidence type="ECO:0000256" key="12">
    <source>
        <dbReference type="ARBA" id="ARBA00022776"/>
    </source>
</evidence>
<name>A0A4U5UX13_COLLU</name>
<dbReference type="AlphaFoldDB" id="A0A4U5UX13"/>
<evidence type="ECO:0000256" key="26">
    <source>
        <dbReference type="ARBA" id="ARBA00023306"/>
    </source>
</evidence>
<dbReference type="SUPFAM" id="SSF52833">
    <property type="entry name" value="Thioredoxin-like"/>
    <property type="match status" value="1"/>
</dbReference>
<dbReference type="InterPro" id="IPR027417">
    <property type="entry name" value="P-loop_NTPase"/>
</dbReference>
<evidence type="ECO:0000256" key="20">
    <source>
        <dbReference type="ARBA" id="ARBA00023054"/>
    </source>
</evidence>
<dbReference type="Pfam" id="PF22923">
    <property type="entry name" value="KIF2A-like_1st"/>
    <property type="match status" value="1"/>
</dbReference>
<reference evidence="35 36" key="1">
    <citation type="submission" date="2019-01" db="EMBL/GenBank/DDBJ databases">
        <title>Genome Assembly of Collichthys lucidus.</title>
        <authorList>
            <person name="Cai M."/>
            <person name="Xiao S."/>
        </authorList>
    </citation>
    <scope>NUCLEOTIDE SEQUENCE [LARGE SCALE GENOMIC DNA]</scope>
    <source>
        <strain evidence="35">JT15FE1705JMU</strain>
        <tissue evidence="35">Muscle</tissue>
    </source>
</reference>
<evidence type="ECO:0000256" key="17">
    <source>
        <dbReference type="ARBA" id="ARBA00022857"/>
    </source>
</evidence>
<evidence type="ECO:0000313" key="36">
    <source>
        <dbReference type="Proteomes" id="UP000298787"/>
    </source>
</evidence>
<keyword evidence="18" id="KW-0712">Selenocysteine</keyword>
<dbReference type="NCBIfam" id="TIGR02174">
    <property type="entry name" value="CXXU_selWTH"/>
    <property type="match status" value="1"/>
</dbReference>
<evidence type="ECO:0000256" key="1">
    <source>
        <dbReference type="ARBA" id="ARBA00004123"/>
    </source>
</evidence>
<dbReference type="InterPro" id="IPR036249">
    <property type="entry name" value="Thioredoxin-like_sf"/>
</dbReference>
<keyword evidence="9 32" id="KW-0493">Microtubule</keyword>
<feature type="binding site" evidence="31">
    <location>
        <begin position="228"/>
        <end position="235"/>
    </location>
    <ligand>
        <name>ATP</name>
        <dbReference type="ChEBI" id="CHEBI:30616"/>
    </ligand>
</feature>
<dbReference type="GO" id="GO:0003777">
    <property type="term" value="F:microtubule motor activity"/>
    <property type="evidence" value="ECO:0007669"/>
    <property type="project" value="InterPro"/>
</dbReference>
<dbReference type="GO" id="GO:0007018">
    <property type="term" value="P:microtubule-based movement"/>
    <property type="evidence" value="ECO:0007669"/>
    <property type="project" value="InterPro"/>
</dbReference>
<evidence type="ECO:0000256" key="6">
    <source>
        <dbReference type="ARBA" id="ARBA00022454"/>
    </source>
</evidence>
<keyword evidence="22 31" id="KW-0505">Motor protein</keyword>
<dbReference type="Pfam" id="PF10262">
    <property type="entry name" value="Rdx"/>
    <property type="match status" value="1"/>
</dbReference>
<organism evidence="35 36">
    <name type="scientific">Collichthys lucidus</name>
    <name type="common">Big head croaker</name>
    <name type="synonym">Sciaena lucida</name>
    <dbReference type="NCBI Taxonomy" id="240159"/>
    <lineage>
        <taxon>Eukaryota</taxon>
        <taxon>Metazoa</taxon>
        <taxon>Chordata</taxon>
        <taxon>Craniata</taxon>
        <taxon>Vertebrata</taxon>
        <taxon>Euteleostomi</taxon>
        <taxon>Actinopterygii</taxon>
        <taxon>Neopterygii</taxon>
        <taxon>Teleostei</taxon>
        <taxon>Neoteleostei</taxon>
        <taxon>Acanthomorphata</taxon>
        <taxon>Eupercaria</taxon>
        <taxon>Sciaenidae</taxon>
        <taxon>Collichthys</taxon>
    </lineage>
</organism>
<keyword evidence="8" id="KW-0132">Cell division</keyword>
<keyword evidence="25" id="KW-0676">Redox-active center</keyword>
<keyword evidence="23" id="KW-0206">Cytoskeleton</keyword>
<keyword evidence="14" id="KW-0159">Chromosome partition</keyword>
<feature type="region of interest" description="Disordered" evidence="33">
    <location>
        <begin position="81"/>
        <end position="105"/>
    </location>
</feature>
<keyword evidence="27" id="KW-0137">Centromere</keyword>
<dbReference type="FunFam" id="3.40.30.10:FF:000085">
    <property type="entry name" value="Selenoprotein T"/>
    <property type="match status" value="1"/>
</dbReference>
<dbReference type="GO" id="GO:0005634">
    <property type="term" value="C:nucleus"/>
    <property type="evidence" value="ECO:0007669"/>
    <property type="project" value="UniProtKB-SubCell"/>
</dbReference>
<keyword evidence="24" id="KW-0539">Nucleus</keyword>
<evidence type="ECO:0000256" key="24">
    <source>
        <dbReference type="ARBA" id="ARBA00023242"/>
    </source>
</evidence>
<keyword evidence="20" id="KW-0175">Coiled coil</keyword>
<evidence type="ECO:0000256" key="27">
    <source>
        <dbReference type="ARBA" id="ARBA00023328"/>
    </source>
</evidence>
<keyword evidence="17" id="KW-0521">NADP</keyword>
<dbReference type="GO" id="GO:0000776">
    <property type="term" value="C:kinetochore"/>
    <property type="evidence" value="ECO:0007669"/>
    <property type="project" value="UniProtKB-KW"/>
</dbReference>
<evidence type="ECO:0000313" key="35">
    <source>
        <dbReference type="EMBL" id="TKS79866.1"/>
    </source>
</evidence>
<dbReference type="InterPro" id="IPR054473">
    <property type="entry name" value="KIF2A-like_N"/>
</dbReference>
<dbReference type="InterPro" id="IPR019821">
    <property type="entry name" value="Kinesin_motor_CS"/>
</dbReference>
<evidence type="ECO:0000256" key="32">
    <source>
        <dbReference type="RuleBase" id="RU000394"/>
    </source>
</evidence>
<dbReference type="Proteomes" id="UP000298787">
    <property type="component" value="Chromosome 12"/>
</dbReference>
<gene>
    <name evidence="35" type="ORF">D9C73_013903</name>
</gene>
<evidence type="ECO:0000256" key="4">
    <source>
        <dbReference type="ARBA" id="ARBA00004629"/>
    </source>
</evidence>
<evidence type="ECO:0000256" key="28">
    <source>
        <dbReference type="ARBA" id="ARBA00048132"/>
    </source>
</evidence>
<evidence type="ECO:0000256" key="3">
    <source>
        <dbReference type="ARBA" id="ARBA00004586"/>
    </source>
</evidence>
<keyword evidence="10" id="KW-0732">Signal</keyword>
<dbReference type="GO" id="GO:0007059">
    <property type="term" value="P:chromosome segregation"/>
    <property type="evidence" value="ECO:0007669"/>
    <property type="project" value="UniProtKB-KW"/>
</dbReference>
<dbReference type="PRINTS" id="PR00380">
    <property type="entry name" value="KINESINHEAVY"/>
</dbReference>
<sequence length="696" mass="77816">MESSLHSLLVGLSVQISRSDGRVHLATVKSVDAVKSTAMMEWHERKICRAKEVDVSELYTLNPELLDHIIAVTIKDNDTPLPAPDKKYEGRLRSSRIPAPASFGSRSQVRQTCLFQAPATVPAPVQAPPSPKPNPETIHSDHLPSTVLRNSEIIKKEIDVVSVPGKGVLLVHEPKHKVDLTKYLENQVFHFDYSFDETTTNDLVYKFTAKPLVQSVFEGGMATCFAYGQTGSGKTHTMGGDFIGKQQNSTKGIYAFAAQDVFTYLNHRRYANLELSAYVSFFEIYNGKVYDLLNKKAKLRVMEDDRQQVQVVGLEEVYVSTAEEVIKMIQMGSACRTSGQTSANANSSRSHAILQIVLRRNDRATTLHGKFSLVDLAGNERGTDVSSNDRSTLVETAEINRSLLALKECIRSLGMNSDHIPFRMSTLTKVLRDSFIGEKSRICMIAMVSPGMASCEYTMNTLRYADRVKELNGNSQASGAAKAEDPVNSSTEEESVVDSSVYDAMAQVAELEEKAYVELKAVDDFVKAMEQTSYNIKEGLPNLVAHSRKILGYKRVFEEYTQALYQRYPDIRIEGENYLPIPLYRHIASFLSMFKLLVIGVIIIGKDPFALFGMQAPGIWEWGQGNKIYACMMVFFLSNMIENQLMSTGAFEITLNDVPVWSKLESGHLPSMQQLVQILDNEMKMNVHMNTRPHHS</sequence>
<comment type="similarity">
    <text evidence="30">Belongs to the TRAFAC class myosin-kinesin ATPase superfamily. Kinesin family. KIN-13 subfamily.</text>
</comment>
<evidence type="ECO:0000256" key="22">
    <source>
        <dbReference type="ARBA" id="ARBA00023175"/>
    </source>
</evidence>
<feature type="region of interest" description="Disordered" evidence="33">
    <location>
        <begin position="121"/>
        <end position="140"/>
    </location>
</feature>
<keyword evidence="16 31" id="KW-0067">ATP-binding</keyword>
<feature type="compositionally biased region" description="Pro residues" evidence="33">
    <location>
        <begin position="125"/>
        <end position="134"/>
    </location>
</feature>
<evidence type="ECO:0000256" key="9">
    <source>
        <dbReference type="ARBA" id="ARBA00022701"/>
    </source>
</evidence>
<keyword evidence="26" id="KW-0131">Cell cycle</keyword>
<comment type="catalytic activity">
    <reaction evidence="28">
        <text>[thioredoxin]-dithiol + NADP(+) = [thioredoxin]-disulfide + NADPH + H(+)</text>
        <dbReference type="Rhea" id="RHEA:20345"/>
        <dbReference type="Rhea" id="RHEA-COMP:10698"/>
        <dbReference type="Rhea" id="RHEA-COMP:10700"/>
        <dbReference type="ChEBI" id="CHEBI:15378"/>
        <dbReference type="ChEBI" id="CHEBI:29950"/>
        <dbReference type="ChEBI" id="CHEBI:50058"/>
        <dbReference type="ChEBI" id="CHEBI:57783"/>
        <dbReference type="ChEBI" id="CHEBI:58349"/>
        <dbReference type="EC" id="1.8.1.9"/>
    </reaction>
</comment>
<evidence type="ECO:0000256" key="16">
    <source>
        <dbReference type="ARBA" id="ARBA00022840"/>
    </source>
</evidence>
<evidence type="ECO:0000256" key="10">
    <source>
        <dbReference type="ARBA" id="ARBA00022729"/>
    </source>
</evidence>
<dbReference type="STRING" id="240159.A0A4U5UX13"/>
<dbReference type="InterPro" id="IPR027640">
    <property type="entry name" value="Kinesin-like_fam"/>
</dbReference>
<dbReference type="GO" id="GO:0004791">
    <property type="term" value="F:thioredoxin-disulfide reductase (NADPH) activity"/>
    <property type="evidence" value="ECO:0007669"/>
    <property type="project" value="UniProtKB-EC"/>
</dbReference>
<evidence type="ECO:0000256" key="31">
    <source>
        <dbReference type="PROSITE-ProRule" id="PRU00283"/>
    </source>
</evidence>
<evidence type="ECO:0000256" key="19">
    <source>
        <dbReference type="ARBA" id="ARBA00023002"/>
    </source>
</evidence>
<evidence type="ECO:0000256" key="11">
    <source>
        <dbReference type="ARBA" id="ARBA00022741"/>
    </source>
</evidence>
<evidence type="ECO:0000259" key="34">
    <source>
        <dbReference type="PROSITE" id="PS50067"/>
    </source>
</evidence>
<evidence type="ECO:0000256" key="5">
    <source>
        <dbReference type="ARBA" id="ARBA00007551"/>
    </source>
</evidence>
<protein>
    <recommendedName>
        <fullName evidence="32">Kinesin-like protein</fullName>
    </recommendedName>
</protein>
<keyword evidence="13" id="KW-0256">Endoplasmic reticulum</keyword>
<dbReference type="PANTHER" id="PTHR47971:SF25">
    <property type="entry name" value="KINESIN-LIKE PROTEIN KIF2C"/>
    <property type="match status" value="1"/>
</dbReference>
<dbReference type="GO" id="GO:0005524">
    <property type="term" value="F:ATP binding"/>
    <property type="evidence" value="ECO:0007669"/>
    <property type="project" value="UniProtKB-UniRule"/>
</dbReference>
<proteinExistence type="inferred from homology"/>
<dbReference type="GO" id="GO:0005874">
    <property type="term" value="C:microtubule"/>
    <property type="evidence" value="ECO:0007669"/>
    <property type="project" value="UniProtKB-KW"/>
</dbReference>
<feature type="domain" description="Kinesin motor" evidence="34">
    <location>
        <begin position="124"/>
        <end position="471"/>
    </location>
</feature>
<dbReference type="InterPro" id="IPR011893">
    <property type="entry name" value="Selenoprotein_Rdx-typ"/>
</dbReference>
<evidence type="ECO:0000256" key="30">
    <source>
        <dbReference type="ARBA" id="ARBA00061030"/>
    </source>
</evidence>
<dbReference type="SMART" id="SM00129">
    <property type="entry name" value="KISc"/>
    <property type="match status" value="1"/>
</dbReference>
<evidence type="ECO:0000256" key="18">
    <source>
        <dbReference type="ARBA" id="ARBA00022933"/>
    </source>
</evidence>
<dbReference type="PANTHER" id="PTHR47971">
    <property type="entry name" value="KINESIN-RELATED PROTEIN 6"/>
    <property type="match status" value="1"/>
</dbReference>
<comment type="function">
    <text evidence="29">Selenoprotein with thioredoxin reductase-like oxidoreductase activity.</text>
</comment>
<evidence type="ECO:0000256" key="14">
    <source>
        <dbReference type="ARBA" id="ARBA00022829"/>
    </source>
</evidence>
<keyword evidence="19" id="KW-0560">Oxidoreductase</keyword>
<feature type="region of interest" description="Disordered" evidence="33">
    <location>
        <begin position="475"/>
        <end position="494"/>
    </location>
</feature>
<dbReference type="CDD" id="cd01367">
    <property type="entry name" value="KISc_KIF2_like"/>
    <property type="match status" value="1"/>
</dbReference>
<dbReference type="SUPFAM" id="SSF52540">
    <property type="entry name" value="P-loop containing nucleoside triphosphate hydrolases"/>
    <property type="match status" value="1"/>
</dbReference>
<evidence type="ECO:0000256" key="33">
    <source>
        <dbReference type="SAM" id="MobiDB-lite"/>
    </source>
</evidence>
<evidence type="ECO:0000256" key="15">
    <source>
        <dbReference type="ARBA" id="ARBA00022838"/>
    </source>
</evidence>
<dbReference type="Pfam" id="PF00225">
    <property type="entry name" value="Kinesin"/>
    <property type="match status" value="1"/>
</dbReference>
<keyword evidence="15" id="KW-0995">Kinetochore</keyword>